<accession>A0A8T1PHQ1</accession>
<dbReference type="EMBL" id="CM031833">
    <property type="protein sequence ID" value="KAG6694982.1"/>
    <property type="molecule type" value="Genomic_DNA"/>
</dbReference>
<dbReference type="Proteomes" id="UP000811609">
    <property type="component" value="Chromosome 9"/>
</dbReference>
<evidence type="ECO:0000313" key="2">
    <source>
        <dbReference type="EMBL" id="KAG6694982.1"/>
    </source>
</evidence>
<organism evidence="1 3">
    <name type="scientific">Carya illinoinensis</name>
    <name type="common">Pecan</name>
    <dbReference type="NCBI Taxonomy" id="32201"/>
    <lineage>
        <taxon>Eukaryota</taxon>
        <taxon>Viridiplantae</taxon>
        <taxon>Streptophyta</taxon>
        <taxon>Embryophyta</taxon>
        <taxon>Tracheophyta</taxon>
        <taxon>Spermatophyta</taxon>
        <taxon>Magnoliopsida</taxon>
        <taxon>eudicotyledons</taxon>
        <taxon>Gunneridae</taxon>
        <taxon>Pentapetalae</taxon>
        <taxon>rosids</taxon>
        <taxon>fabids</taxon>
        <taxon>Fagales</taxon>
        <taxon>Juglandaceae</taxon>
        <taxon>Carya</taxon>
    </lineage>
</organism>
<reference evidence="2" key="2">
    <citation type="submission" date="2021-01" db="EMBL/GenBank/DDBJ databases">
        <authorList>
            <person name="Lovell J.T."/>
            <person name="Bentley N."/>
            <person name="Bhattarai G."/>
            <person name="Jenkins J.W."/>
            <person name="Sreedasyam A."/>
            <person name="Alarcon Y."/>
            <person name="Bock C."/>
            <person name="Boston L."/>
            <person name="Carlson J."/>
            <person name="Cervantes K."/>
            <person name="Clermont K."/>
            <person name="Krom N."/>
            <person name="Kubenka K."/>
            <person name="Mamidi S."/>
            <person name="Mattison C."/>
            <person name="Monteros M."/>
            <person name="Pisani C."/>
            <person name="Plott C."/>
            <person name="Rajasekar S."/>
            <person name="Rhein H.S."/>
            <person name="Rohla C."/>
            <person name="Song M."/>
            <person name="Hilaire R.S."/>
            <person name="Shu S."/>
            <person name="Wells L."/>
            <person name="Wang X."/>
            <person name="Webber J."/>
            <person name="Heerema R.J."/>
            <person name="Klein P."/>
            <person name="Conner P."/>
            <person name="Grauke L."/>
            <person name="Grimwood J."/>
            <person name="Schmutz J."/>
            <person name="Randall J.J."/>
        </authorList>
    </citation>
    <scope>NUCLEOTIDE SEQUENCE</scope>
    <source>
        <tissue evidence="2">Leaf</tissue>
    </source>
</reference>
<protein>
    <submittedName>
        <fullName evidence="1">Uncharacterized protein</fullName>
    </submittedName>
</protein>
<dbReference type="AlphaFoldDB" id="A0A8T1PHQ1"/>
<comment type="caution">
    <text evidence="1">The sequence shown here is derived from an EMBL/GenBank/DDBJ whole genome shotgun (WGS) entry which is preliminary data.</text>
</comment>
<keyword evidence="3" id="KW-1185">Reference proteome</keyword>
<evidence type="ECO:0000313" key="1">
    <source>
        <dbReference type="EMBL" id="KAG6641458.1"/>
    </source>
</evidence>
<proteinExistence type="predicted"/>
<reference evidence="1" key="1">
    <citation type="submission" date="2020-12" db="EMBL/GenBank/DDBJ databases">
        <title>WGS assembly of Carya illinoinensis cv. Pawnee.</title>
        <authorList>
            <person name="Platts A."/>
            <person name="Shu S."/>
            <person name="Wright S."/>
            <person name="Barry K."/>
            <person name="Edger P."/>
            <person name="Pires J.C."/>
            <person name="Schmutz J."/>
        </authorList>
    </citation>
    <scope>NUCLEOTIDE SEQUENCE</scope>
    <source>
        <tissue evidence="1">Leaf</tissue>
    </source>
</reference>
<gene>
    <name evidence="1" type="ORF">CIPAW_09G074800</name>
    <name evidence="2" type="ORF">I3842_09G074400</name>
</gene>
<dbReference type="Proteomes" id="UP000811246">
    <property type="component" value="Chromosome 9"/>
</dbReference>
<sequence length="134" mass="14472">MAQIMCLLWWPKNTATTKSGGASAGSTTASTNSMSTTAVSSTCLATDVSPSHCCCLTKLVRKLKKHSRGLRATTSRHSSFQCRYDPLSYSLNFDTTGSGGLLDEDYHQFCSFSSRFVANPRNPSPRLVLATASH</sequence>
<evidence type="ECO:0000313" key="3">
    <source>
        <dbReference type="Proteomes" id="UP000811609"/>
    </source>
</evidence>
<dbReference type="OrthoDB" id="1091833at2759"/>
<name>A0A8T1PHQ1_CARIL</name>
<dbReference type="PANTHER" id="PTHR33168">
    <property type="entry name" value="STRESS INDUCED PROTEIN-RELATED"/>
    <property type="match status" value="1"/>
</dbReference>
<dbReference type="EMBL" id="CM031817">
    <property type="protein sequence ID" value="KAG6641458.1"/>
    <property type="molecule type" value="Genomic_DNA"/>
</dbReference>